<proteinExistence type="predicted"/>
<dbReference type="EMBL" id="QGKX02001347">
    <property type="protein sequence ID" value="KAF3523360.1"/>
    <property type="molecule type" value="Genomic_DNA"/>
</dbReference>
<organism evidence="2 3">
    <name type="scientific">Brassica cretica</name>
    <name type="common">Mustard</name>
    <dbReference type="NCBI Taxonomy" id="69181"/>
    <lineage>
        <taxon>Eukaryota</taxon>
        <taxon>Viridiplantae</taxon>
        <taxon>Streptophyta</taxon>
        <taxon>Embryophyta</taxon>
        <taxon>Tracheophyta</taxon>
        <taxon>Spermatophyta</taxon>
        <taxon>Magnoliopsida</taxon>
        <taxon>eudicotyledons</taxon>
        <taxon>Gunneridae</taxon>
        <taxon>Pentapetalae</taxon>
        <taxon>rosids</taxon>
        <taxon>malvids</taxon>
        <taxon>Brassicales</taxon>
        <taxon>Brassicaceae</taxon>
        <taxon>Brassiceae</taxon>
        <taxon>Brassica</taxon>
    </lineage>
</organism>
<evidence type="ECO:0000256" key="1">
    <source>
        <dbReference type="SAM" id="MobiDB-lite"/>
    </source>
</evidence>
<gene>
    <name evidence="2" type="ORF">F2Q69_00046150</name>
</gene>
<feature type="region of interest" description="Disordered" evidence="1">
    <location>
        <begin position="71"/>
        <end position="103"/>
    </location>
</feature>
<sequence>MTFLGIRQKVVGSSDEIPTNFFFPTKRYRRTGKTRHVPKRFKFYALVEHMFNPQTNEEYVSQWPPCLHPRIGAGETKPALRHTETATTEHVTAKDESEQAVPP</sequence>
<comment type="caution">
    <text evidence="2">The sequence shown here is derived from an EMBL/GenBank/DDBJ whole genome shotgun (WGS) entry which is preliminary data.</text>
</comment>
<name>A0A8S9PU38_BRACR</name>
<dbReference type="AlphaFoldDB" id="A0A8S9PU38"/>
<evidence type="ECO:0000313" key="3">
    <source>
        <dbReference type="Proteomes" id="UP000712600"/>
    </source>
</evidence>
<dbReference type="Proteomes" id="UP000712600">
    <property type="component" value="Unassembled WGS sequence"/>
</dbReference>
<evidence type="ECO:0000313" key="2">
    <source>
        <dbReference type="EMBL" id="KAF3523360.1"/>
    </source>
</evidence>
<reference evidence="2" key="1">
    <citation type="submission" date="2019-12" db="EMBL/GenBank/DDBJ databases">
        <title>Genome sequencing and annotation of Brassica cretica.</title>
        <authorList>
            <person name="Studholme D.J."/>
            <person name="Sarris P."/>
        </authorList>
    </citation>
    <scope>NUCLEOTIDE SEQUENCE</scope>
    <source>
        <strain evidence="2">PFS-109/04</strain>
        <tissue evidence="2">Leaf</tissue>
    </source>
</reference>
<accession>A0A8S9PU38</accession>
<protein>
    <submittedName>
        <fullName evidence="2">Uncharacterized protein</fullName>
    </submittedName>
</protein>